<evidence type="ECO:0000259" key="1">
    <source>
        <dbReference type="Pfam" id="PF18741"/>
    </source>
</evidence>
<accession>A0A086BNS6</accession>
<reference evidence="2 3" key="1">
    <citation type="journal article" date="2014" name="Appl. Environ. Microbiol.">
        <title>Genomic encyclopedia of type strains of the genus Bifidobacterium.</title>
        <authorList>
            <person name="Milani C."/>
            <person name="Lugli G.A."/>
            <person name="Duranti S."/>
            <person name="Turroni F."/>
            <person name="Bottacini F."/>
            <person name="Mangifesta M."/>
            <person name="Sanchez B."/>
            <person name="Viappiani A."/>
            <person name="Mancabelli L."/>
            <person name="Taminiau B."/>
            <person name="Delcenserie V."/>
            <person name="Barrangou R."/>
            <person name="Margolles A."/>
            <person name="van Sinderen D."/>
            <person name="Ventura M."/>
        </authorList>
    </citation>
    <scope>NUCLEOTIDE SEQUENCE [LARGE SCALE GENOMIC DNA]</scope>
    <source>
        <strain evidence="2 3">DSM 19703</strain>
    </source>
</reference>
<dbReference type="Pfam" id="PF18741">
    <property type="entry name" value="MTES_1575"/>
    <property type="match status" value="1"/>
</dbReference>
<evidence type="ECO:0000313" key="3">
    <source>
        <dbReference type="Proteomes" id="UP000028730"/>
    </source>
</evidence>
<organism evidence="2 3">
    <name type="scientific">Bifidobacterium bombi DSM 19703</name>
    <dbReference type="NCBI Taxonomy" id="1341695"/>
    <lineage>
        <taxon>Bacteria</taxon>
        <taxon>Bacillati</taxon>
        <taxon>Actinomycetota</taxon>
        <taxon>Actinomycetes</taxon>
        <taxon>Bifidobacteriales</taxon>
        <taxon>Bifidobacteriaceae</taxon>
        <taxon>Bifidobacterium</taxon>
    </lineage>
</organism>
<dbReference type="RefSeq" id="WP_044087864.1">
    <property type="nucleotide sequence ID" value="NZ_ATLK01000002.1"/>
</dbReference>
<feature type="domain" description="Restriction endonuclease type II-like" evidence="1">
    <location>
        <begin position="1111"/>
        <end position="1204"/>
    </location>
</feature>
<dbReference type="EMBL" id="ATLK01000002">
    <property type="protein sequence ID" value="KFF30590.1"/>
    <property type="molecule type" value="Genomic_DNA"/>
</dbReference>
<protein>
    <recommendedName>
        <fullName evidence="1">Restriction endonuclease type II-like domain-containing protein</fullName>
    </recommendedName>
</protein>
<keyword evidence="3" id="KW-1185">Reference proteome</keyword>
<proteinExistence type="predicted"/>
<dbReference type="AlphaFoldDB" id="A0A086BNS6"/>
<sequence length="1212" mass="133117">MTAQNYTGGAERQGVSGLQTLRAWREEYRRTMSPSPLEDVGQLTAQIDMTHAHPSGVAQLFASGRARLDSLFRDAGMLRAAGRRLERVLEDQAAKIRIQGVAKLSLVVGVATWKGNAVPVLLYPVEVERMSGGRETDAVIRFTGRVHLNPVFKSMMLSQRVRLDENDLFDGSKYESGTPDTSAVFGAIIDDARPVFADFDIERDIVLGCFINPDTQLLSESQDIIDKQARGENHNVILDALCGDGKAREGLARQELPVYSPFDDDPHNEYEAGDVDNVVRYAANLAGTGNSLFLNVGINADTALDAVAIASRCMAGERSVLYVPGTTEQKRSFIRKMKAHGLGASVLDLADPQIAKSIDQQLISAVGFQPGVSVAHFDQLSDELVGVRSRLTRYLGDLHGVSKDWGVSAYQTIENLARIAELETHPATTVRLSRQTAQAVRNDMPGWINQLRKAGEYGEYTVGPNDTPWYKASVFSKADADGAYRCVERLLQNLLPATRAQVASTVESCGFPIPQTVEEWGRQVALLSAVRRVLDVFQPQIFERDIDAMIEATKTKAERKASGTTMGFWERRRHVKEAKKLVRAGAQVEDLNAALKVVAKQAQDWKELVPHGGWPVLPPKLDAILETQEALTQSVTALGAVLATTVQGGNLSTVPMDRLEERLKELYSDRQALETLPLRALVERNLEGVGLGEFITDLRKRHVSQDAVEGEFQLAWWTTVFEDIVRSSAIISNQDGSALETAAARFAQVDAEHVRSVGPVVEQESMRRLSDLLFSRTQEANQLHTLLVSNASVSLRRIKQEHGQILAAAKPVIVATPSTLAALSAPEILCDVAIVDACAHMPSVELPSIVSRAKQIVIIAHRETVTSEALKSLIDMLPSVEARPRVVGCDPELITFLREHGYGALENDVATESVQGRVRLHRLQATGVPVLSTGLVESSQQEIDEVVNLIKQRAAGFTVVPVDYTLVVIALTAVFRSRLGAELKVAAAKDKSMSRFLRHVRLVGVDEVTGLCATDVILSLCFAKTSHGRLLQQFGPLEGPSGAGKLLDALALTQRDLDIVSTFGSDDMEDDRLHQDGTKLLKSMLVWAEGLKGKFIRPQVVQNSNDVLFNDLARRIRARGLKVATDYGFDGGVRIPMVVGLNNRPFALAVLTDDDRFMSVQSTRRRHRTLREDLEKLGWVVITVWGVSAFVNPDKEVDRVVARIGEIYKENR</sequence>
<dbReference type="STRING" id="1341695.BBOMB_1451"/>
<dbReference type="InterPro" id="IPR049468">
    <property type="entry name" value="Restrct_endonuc-II-like_dom"/>
</dbReference>
<dbReference type="eggNOG" id="COG1112">
    <property type="taxonomic scope" value="Bacteria"/>
</dbReference>
<evidence type="ECO:0000313" key="2">
    <source>
        <dbReference type="EMBL" id="KFF30590.1"/>
    </source>
</evidence>
<dbReference type="Proteomes" id="UP000028730">
    <property type="component" value="Unassembled WGS sequence"/>
</dbReference>
<comment type="caution">
    <text evidence="2">The sequence shown here is derived from an EMBL/GenBank/DDBJ whole genome shotgun (WGS) entry which is preliminary data.</text>
</comment>
<dbReference type="OrthoDB" id="9757917at2"/>
<gene>
    <name evidence="2" type="ORF">BBOMB_1451</name>
</gene>
<name>A0A086BNS6_9BIFI</name>